<keyword evidence="4" id="KW-0223">Dioxygenase</keyword>
<dbReference type="Pfam" id="PF03060">
    <property type="entry name" value="NMO"/>
    <property type="match status" value="2"/>
</dbReference>
<dbReference type="PANTHER" id="PTHR32332:SF20">
    <property type="entry name" value="2-NITROPROPANE DIOXYGENASE-LIKE PROTEIN"/>
    <property type="match status" value="1"/>
</dbReference>
<dbReference type="GO" id="GO:0018580">
    <property type="term" value="F:nitronate monooxygenase activity"/>
    <property type="evidence" value="ECO:0007669"/>
    <property type="project" value="InterPro"/>
</dbReference>
<evidence type="ECO:0000313" key="4">
    <source>
        <dbReference type="EMBL" id="ARP94911.1"/>
    </source>
</evidence>
<dbReference type="Proteomes" id="UP000194161">
    <property type="component" value="Chromosome"/>
</dbReference>
<name>A0A1W6ZC34_9BORD</name>
<keyword evidence="5" id="KW-1185">Reference proteome</keyword>
<gene>
    <name evidence="4" type="ORF">CAL15_11290</name>
</gene>
<proteinExistence type="predicted"/>
<keyword evidence="2" id="KW-0288">FMN</keyword>
<evidence type="ECO:0000256" key="2">
    <source>
        <dbReference type="ARBA" id="ARBA00022643"/>
    </source>
</evidence>
<dbReference type="InterPro" id="IPR004136">
    <property type="entry name" value="NMO"/>
</dbReference>
<keyword evidence="3" id="KW-0560">Oxidoreductase</keyword>
<sequence length="323" mass="34128">MSFHSMQTAITRMLGIEHPIIQAGMSWASSSAALPAAVSSAGALGVLAAGPLRTADFERELRALAAATSRPYAVNIPLYRPGAAEILDIMHARRVPVVIASQGGPKAHLPRFRDYGAIWIQVVSTLEHARKAADAGVDALVVIGGEAGGHPPANEVSTLVTVRRVLQEVRIPVIAGGGVADGWGIAALLALGADAVQLGTRFLLTEEAAVHQRYKQAVLAADVHDTVLIGRRGLPVRGLRNAFAQAIFDAERDHIAQEDYDALFKNSTLKQAALDGDVEWGKVELGQSAGLVSRIQPAADVVAQLVHELREAQARLRAMAAEA</sequence>
<dbReference type="KEGG" id="bgm:CAL15_11290"/>
<evidence type="ECO:0000256" key="3">
    <source>
        <dbReference type="ARBA" id="ARBA00023002"/>
    </source>
</evidence>
<dbReference type="OrthoDB" id="9778912at2"/>
<protein>
    <submittedName>
        <fullName evidence="4">2-nitropropane dioxygenase</fullName>
    </submittedName>
</protein>
<dbReference type="GO" id="GO:0051213">
    <property type="term" value="F:dioxygenase activity"/>
    <property type="evidence" value="ECO:0007669"/>
    <property type="project" value="UniProtKB-KW"/>
</dbReference>
<keyword evidence="1" id="KW-0285">Flavoprotein</keyword>
<dbReference type="AlphaFoldDB" id="A0A1W6ZC34"/>
<evidence type="ECO:0000313" key="5">
    <source>
        <dbReference type="Proteomes" id="UP000194161"/>
    </source>
</evidence>
<dbReference type="InterPro" id="IPR013785">
    <property type="entry name" value="Aldolase_TIM"/>
</dbReference>
<evidence type="ECO:0000256" key="1">
    <source>
        <dbReference type="ARBA" id="ARBA00022630"/>
    </source>
</evidence>
<dbReference type="EMBL" id="CP021111">
    <property type="protein sequence ID" value="ARP94911.1"/>
    <property type="molecule type" value="Genomic_DNA"/>
</dbReference>
<dbReference type="STRING" id="463040.CAL15_11290"/>
<dbReference type="PANTHER" id="PTHR32332">
    <property type="entry name" value="2-NITROPROPANE DIOXYGENASE"/>
    <property type="match status" value="1"/>
</dbReference>
<organism evidence="4 5">
    <name type="scientific">Bordetella genomosp. 13</name>
    <dbReference type="NCBI Taxonomy" id="463040"/>
    <lineage>
        <taxon>Bacteria</taxon>
        <taxon>Pseudomonadati</taxon>
        <taxon>Pseudomonadota</taxon>
        <taxon>Betaproteobacteria</taxon>
        <taxon>Burkholderiales</taxon>
        <taxon>Alcaligenaceae</taxon>
        <taxon>Bordetella</taxon>
    </lineage>
</organism>
<reference evidence="4 5" key="1">
    <citation type="submission" date="2017-05" db="EMBL/GenBank/DDBJ databases">
        <title>Complete and WGS of Bordetella genogroups.</title>
        <authorList>
            <person name="Spilker T."/>
            <person name="LiPuma J."/>
        </authorList>
    </citation>
    <scope>NUCLEOTIDE SEQUENCE [LARGE SCALE GENOMIC DNA]</scope>
    <source>
        <strain evidence="4 5">AU7206</strain>
    </source>
</reference>
<dbReference type="SUPFAM" id="SSF51412">
    <property type="entry name" value="Inosine monophosphate dehydrogenase (IMPDH)"/>
    <property type="match status" value="1"/>
</dbReference>
<accession>A0A1W6ZC34</accession>
<dbReference type="CDD" id="cd04730">
    <property type="entry name" value="NPD_like"/>
    <property type="match status" value="1"/>
</dbReference>
<dbReference type="Gene3D" id="3.20.20.70">
    <property type="entry name" value="Aldolase class I"/>
    <property type="match status" value="1"/>
</dbReference>